<name>A0A1V0A9G6_9ACTN</name>
<gene>
    <name evidence="4" type="ORF">BKM31_40355</name>
</gene>
<feature type="region of interest" description="Disordered" evidence="1">
    <location>
        <begin position="175"/>
        <end position="205"/>
    </location>
</feature>
<evidence type="ECO:0008006" key="6">
    <source>
        <dbReference type="Google" id="ProtNLM"/>
    </source>
</evidence>
<feature type="transmembrane region" description="Helical" evidence="2">
    <location>
        <begin position="210"/>
        <end position="229"/>
    </location>
</feature>
<dbReference type="Proteomes" id="UP000190797">
    <property type="component" value="Chromosome"/>
</dbReference>
<evidence type="ECO:0000256" key="1">
    <source>
        <dbReference type="SAM" id="MobiDB-lite"/>
    </source>
</evidence>
<proteinExistence type="predicted"/>
<keyword evidence="2" id="KW-0472">Membrane</keyword>
<dbReference type="AlphaFoldDB" id="A0A1V0A9G6"/>
<dbReference type="STRING" id="1909395.BKM31_40355"/>
<evidence type="ECO:0000256" key="2">
    <source>
        <dbReference type="SAM" id="Phobius"/>
    </source>
</evidence>
<feature type="compositionally biased region" description="Polar residues" evidence="1">
    <location>
        <begin position="175"/>
        <end position="186"/>
    </location>
</feature>
<reference evidence="5" key="1">
    <citation type="journal article" date="2017" name="Med. Chem. Commun.">
        <title>Nonomuraea sp. ATCC 55076 harbours the largest actinomycete chromosome to date and the kistamicin biosynthetic gene cluster.</title>
        <authorList>
            <person name="Nazari B."/>
            <person name="Forneris C.C."/>
            <person name="Gibson M.I."/>
            <person name="Moon K."/>
            <person name="Schramma K.R."/>
            <person name="Seyedsayamdost M.R."/>
        </authorList>
    </citation>
    <scope>NUCLEOTIDE SEQUENCE [LARGE SCALE GENOMIC DNA]</scope>
    <source>
        <strain evidence="5">ATCC 55076</strain>
    </source>
</reference>
<keyword evidence="2" id="KW-0812">Transmembrane</keyword>
<evidence type="ECO:0000256" key="3">
    <source>
        <dbReference type="SAM" id="SignalP"/>
    </source>
</evidence>
<feature type="chain" id="PRO_5012437253" description="Gram-positive cocci surface proteins LPxTG domain-containing protein" evidence="3">
    <location>
        <begin position="29"/>
        <end position="235"/>
    </location>
</feature>
<keyword evidence="2" id="KW-1133">Transmembrane helix</keyword>
<accession>A0A1V0A9G6</accession>
<sequence>MRPVLRVRRVAYAGAIVMVGLTGCSASAETGPTGTPTPSASTPTPGTPTTTPTTTTTTTSQPTTTTTRQTISVQLNPDRVTAGETSRVWILANCPVPSGGPAHTGTATSRAFINGVTLNPVPAASLSPSPTAGAGSPWVRGEAQVSGTIRRGSYRVDVKCDGTNDMGRATLRVVSPQTDEPTSTVPTRAPRAGGGGTYAQDVSEDSSIPLGPAGVLIALALAGGIGLAVKRRNRA</sequence>
<feature type="region of interest" description="Disordered" evidence="1">
    <location>
        <begin position="28"/>
        <end position="69"/>
    </location>
</feature>
<dbReference type="PROSITE" id="PS51257">
    <property type="entry name" value="PROKAR_LIPOPROTEIN"/>
    <property type="match status" value="1"/>
</dbReference>
<evidence type="ECO:0000313" key="5">
    <source>
        <dbReference type="Proteomes" id="UP000190797"/>
    </source>
</evidence>
<dbReference type="KEGG" id="noa:BKM31_40355"/>
<protein>
    <recommendedName>
        <fullName evidence="6">Gram-positive cocci surface proteins LPxTG domain-containing protein</fullName>
    </recommendedName>
</protein>
<keyword evidence="3" id="KW-0732">Signal</keyword>
<feature type="signal peptide" evidence="3">
    <location>
        <begin position="1"/>
        <end position="28"/>
    </location>
</feature>
<evidence type="ECO:0000313" key="4">
    <source>
        <dbReference type="EMBL" id="AQZ66874.1"/>
    </source>
</evidence>
<organism evidence="4 5">
    <name type="scientific">[Actinomadura] parvosata subsp. kistnae</name>
    <dbReference type="NCBI Taxonomy" id="1909395"/>
    <lineage>
        <taxon>Bacteria</taxon>
        <taxon>Bacillati</taxon>
        <taxon>Actinomycetota</taxon>
        <taxon>Actinomycetes</taxon>
        <taxon>Streptosporangiales</taxon>
        <taxon>Streptosporangiaceae</taxon>
        <taxon>Nonomuraea</taxon>
    </lineage>
</organism>
<feature type="compositionally biased region" description="Low complexity" evidence="1">
    <location>
        <begin position="30"/>
        <end position="67"/>
    </location>
</feature>
<keyword evidence="5" id="KW-1185">Reference proteome</keyword>
<dbReference type="EMBL" id="CP017717">
    <property type="protein sequence ID" value="AQZ66874.1"/>
    <property type="molecule type" value="Genomic_DNA"/>
</dbReference>